<dbReference type="Proteomes" id="UP001596012">
    <property type="component" value="Unassembled WGS sequence"/>
</dbReference>
<evidence type="ECO:0000256" key="1">
    <source>
        <dbReference type="SAM" id="Coils"/>
    </source>
</evidence>
<evidence type="ECO:0000313" key="4">
    <source>
        <dbReference type="Proteomes" id="UP001596012"/>
    </source>
</evidence>
<dbReference type="EMBL" id="JBHSFG010000057">
    <property type="protein sequence ID" value="MFC4469110.1"/>
    <property type="molecule type" value="Genomic_DNA"/>
</dbReference>
<reference evidence="4" key="1">
    <citation type="journal article" date="2019" name="Int. J. Syst. Evol. Microbiol.">
        <title>The Global Catalogue of Microorganisms (GCM) 10K type strain sequencing project: providing services to taxonomists for standard genome sequencing and annotation.</title>
        <authorList>
            <consortium name="The Broad Institute Genomics Platform"/>
            <consortium name="The Broad Institute Genome Sequencing Center for Infectious Disease"/>
            <person name="Wu L."/>
            <person name="Ma J."/>
        </authorList>
    </citation>
    <scope>NUCLEOTIDE SEQUENCE [LARGE SCALE GENOMIC DNA]</scope>
    <source>
        <strain evidence="4">DT43</strain>
    </source>
</reference>
<feature type="region of interest" description="Disordered" evidence="2">
    <location>
        <begin position="217"/>
        <end position="390"/>
    </location>
</feature>
<evidence type="ECO:0000313" key="3">
    <source>
        <dbReference type="EMBL" id="MFC4469110.1"/>
    </source>
</evidence>
<accession>A0ABV8YWV0</accession>
<feature type="compositionally biased region" description="Polar residues" evidence="2">
    <location>
        <begin position="238"/>
        <end position="252"/>
    </location>
</feature>
<proteinExistence type="predicted"/>
<feature type="compositionally biased region" description="Basic and acidic residues" evidence="2">
    <location>
        <begin position="452"/>
        <end position="465"/>
    </location>
</feature>
<keyword evidence="4" id="KW-1185">Reference proteome</keyword>
<feature type="coiled-coil region" evidence="1">
    <location>
        <begin position="88"/>
        <end position="136"/>
    </location>
</feature>
<gene>
    <name evidence="3" type="ORF">ACFPH6_32095</name>
</gene>
<organism evidence="3 4">
    <name type="scientific">Streptomyces xiangluensis</name>
    <dbReference type="NCBI Taxonomy" id="2665720"/>
    <lineage>
        <taxon>Bacteria</taxon>
        <taxon>Bacillati</taxon>
        <taxon>Actinomycetota</taxon>
        <taxon>Actinomycetes</taxon>
        <taxon>Kitasatosporales</taxon>
        <taxon>Streptomycetaceae</taxon>
        <taxon>Streptomyces</taxon>
    </lineage>
</organism>
<protein>
    <recommendedName>
        <fullName evidence="5">Secreted protein</fullName>
    </recommendedName>
</protein>
<feature type="region of interest" description="Disordered" evidence="2">
    <location>
        <begin position="452"/>
        <end position="480"/>
    </location>
</feature>
<feature type="compositionally biased region" description="Gly residues" evidence="2">
    <location>
        <begin position="315"/>
        <end position="328"/>
    </location>
</feature>
<dbReference type="RefSeq" id="WP_386347515.1">
    <property type="nucleotide sequence ID" value="NZ_JBHSFG010000057.1"/>
</dbReference>
<keyword evidence="1" id="KW-0175">Coiled coil</keyword>
<evidence type="ECO:0008006" key="5">
    <source>
        <dbReference type="Google" id="ProtNLM"/>
    </source>
</evidence>
<feature type="compositionally biased region" description="Basic and acidic residues" evidence="2">
    <location>
        <begin position="259"/>
        <end position="269"/>
    </location>
</feature>
<name>A0ABV8YWV0_9ACTN</name>
<evidence type="ECO:0000256" key="2">
    <source>
        <dbReference type="SAM" id="MobiDB-lite"/>
    </source>
</evidence>
<sequence>MPRGRHRHSPPLHRLLPPSAIAGVSLVCAAGPWLFSDAWVLRGLAAGAAATAVVGAVVMRHWDVSAGKRVADLTRARASDEWRHEERIAELETDLDESRELRTKLEHRLREKRAELQGLRNEHAALLRRYATAETERASVLESRRRLAIEATTPARAALPAAASADPVAEATEKPAPAARAAASVLYAKANAALDRLAEAATSHVDVAEGAPWADAVTKDGSAEDGSAQDASEEVASEDTSGSSAVDGSTESGPAADAPAEKESPKGGSRESGPPDAFDEPEPGPSPKGGPVKGGSAKGAPVKGGAPKGAPPAGGPGKGGPTPGGSPKGGSRKKAPATGEAGAEGEATQGKPQAVGEHERTAAANAPRPAESPTTAAALKPAHKAGLPSGHFTVPKAVAVAPTSPVRRPSIEGGFDFFGTQQEASQAALEAVQNEDLADVVGQEALALHKAESEAQFKPADEESRSVGQQVIDLTAHDETEQIDVAELRSAVS</sequence>
<comment type="caution">
    <text evidence="3">The sequence shown here is derived from an EMBL/GenBank/DDBJ whole genome shotgun (WGS) entry which is preliminary data.</text>
</comment>